<dbReference type="PRINTS" id="PR00446">
    <property type="entry name" value="HYDRGNUPTAKE"/>
</dbReference>
<organism evidence="1 2">
    <name type="scientific">Haemophilus pittmaniae HK 85</name>
    <dbReference type="NCBI Taxonomy" id="1035188"/>
    <lineage>
        <taxon>Bacteria</taxon>
        <taxon>Pseudomonadati</taxon>
        <taxon>Pseudomonadota</taxon>
        <taxon>Gammaproteobacteria</taxon>
        <taxon>Pasteurellales</taxon>
        <taxon>Pasteurellaceae</taxon>
        <taxon>Haemophilus</taxon>
    </lineage>
</organism>
<dbReference type="STRING" id="1035188.HMPREF9952_1897"/>
<dbReference type="NCBIfam" id="TIGR00142">
    <property type="entry name" value="hycI"/>
    <property type="match status" value="1"/>
</dbReference>
<dbReference type="SUPFAM" id="SSF53163">
    <property type="entry name" value="HybD-like"/>
    <property type="match status" value="1"/>
</dbReference>
<comment type="caution">
    <text evidence="1">The sequence shown here is derived from an EMBL/GenBank/DDBJ whole genome shotgun (WGS) entry which is preliminary data.</text>
</comment>
<dbReference type="EC" id="3.4.23.-" evidence="1"/>
<proteinExistence type="predicted"/>
<dbReference type="AlphaFoldDB" id="F9Q8P4"/>
<dbReference type="PANTHER" id="PTHR30302">
    <property type="entry name" value="HYDROGENASE 1 MATURATION PROTEASE"/>
    <property type="match status" value="1"/>
</dbReference>
<keyword evidence="1" id="KW-0378">Hydrolase</keyword>
<accession>F9Q8P4</accession>
<dbReference type="GO" id="GO:0004175">
    <property type="term" value="F:endopeptidase activity"/>
    <property type="evidence" value="ECO:0007669"/>
    <property type="project" value="TreeGrafter"/>
</dbReference>
<dbReference type="CDD" id="cd06067">
    <property type="entry name" value="H2MP_MemB-H2evol"/>
    <property type="match status" value="1"/>
</dbReference>
<dbReference type="Pfam" id="PF01750">
    <property type="entry name" value="HycI"/>
    <property type="match status" value="1"/>
</dbReference>
<dbReference type="EMBL" id="AFUV01000010">
    <property type="protein sequence ID" value="EGV06177.1"/>
    <property type="molecule type" value="Genomic_DNA"/>
</dbReference>
<dbReference type="Proteomes" id="UP000006235">
    <property type="component" value="Unassembled WGS sequence"/>
</dbReference>
<name>F9Q8P4_9PAST</name>
<dbReference type="Gene3D" id="3.40.50.1450">
    <property type="entry name" value="HybD-like"/>
    <property type="match status" value="1"/>
</dbReference>
<dbReference type="InterPro" id="IPR023430">
    <property type="entry name" value="Pept_HybD-like_dom_sf"/>
</dbReference>
<dbReference type="GO" id="GO:0008047">
    <property type="term" value="F:enzyme activator activity"/>
    <property type="evidence" value="ECO:0007669"/>
    <property type="project" value="InterPro"/>
</dbReference>
<dbReference type="InterPro" id="IPR000671">
    <property type="entry name" value="Peptidase_A31"/>
</dbReference>
<dbReference type="MEROPS" id="A31.003"/>
<protein>
    <submittedName>
        <fullName evidence="1">Hydrogenase maturation peptidase HycI</fullName>
        <ecNumber evidence="1">3.4.23.-</ecNumber>
    </submittedName>
</protein>
<dbReference type="NCBIfam" id="TIGR00072">
    <property type="entry name" value="hydrog_prot"/>
    <property type="match status" value="1"/>
</dbReference>
<evidence type="ECO:0000313" key="2">
    <source>
        <dbReference type="Proteomes" id="UP000006235"/>
    </source>
</evidence>
<evidence type="ECO:0000313" key="1">
    <source>
        <dbReference type="EMBL" id="EGV06177.1"/>
    </source>
</evidence>
<dbReference type="PANTHER" id="PTHR30302:SF4">
    <property type="entry name" value="HYDROGENASE 3 MATURATION PROTEASE"/>
    <property type="match status" value="1"/>
</dbReference>
<gene>
    <name evidence="1" type="primary">hycI</name>
    <name evidence="1" type="ORF">HMPREF9952_1897</name>
</gene>
<dbReference type="RefSeq" id="WP_007242484.1">
    <property type="nucleotide sequence ID" value="NZ_AFUV01000010.1"/>
</dbReference>
<dbReference type="InterPro" id="IPR004420">
    <property type="entry name" value="Pept_A31_hyd_mat_HycI"/>
</dbReference>
<dbReference type="GO" id="GO:0016485">
    <property type="term" value="P:protein processing"/>
    <property type="evidence" value="ECO:0007669"/>
    <property type="project" value="TreeGrafter"/>
</dbReference>
<reference evidence="1 2" key="1">
    <citation type="submission" date="2011-07" db="EMBL/GenBank/DDBJ databases">
        <authorList>
            <person name="Harkins D.M."/>
            <person name="Madupu R."/>
            <person name="Durkin A.S."/>
            <person name="Torralba M."/>
            <person name="Methe B."/>
            <person name="Sutton G.G."/>
            <person name="Nelson K.E."/>
        </authorList>
    </citation>
    <scope>NUCLEOTIDE SEQUENCE [LARGE SCALE GENOMIC DNA]</scope>
    <source>
        <strain evidence="1 2">HK 85</strain>
    </source>
</reference>
<sequence>MTTENLILTVGNSMMGDDGAGPYLYQLLTENPLSDWEVIDGGSAPENVAHQIRQLRPKRLLIVDAADMELPPGKIRIIDKDAIAELFFVSTHNMPLNFLIEQLEEDIAEIVFVGIQPDLVSFGFPMTETVRDSVQFLYDFLREGRTLDEIPPL</sequence>